<dbReference type="InterPro" id="IPR016040">
    <property type="entry name" value="NAD(P)-bd_dom"/>
</dbReference>
<evidence type="ECO:0000313" key="3">
    <source>
        <dbReference type="Proteomes" id="UP000198253"/>
    </source>
</evidence>
<proteinExistence type="predicted"/>
<evidence type="ECO:0000259" key="1">
    <source>
        <dbReference type="Pfam" id="PF13460"/>
    </source>
</evidence>
<reference evidence="3" key="1">
    <citation type="submission" date="2016-06" db="EMBL/GenBank/DDBJ databases">
        <authorList>
            <person name="Varghese N."/>
            <person name="Submissions Spin"/>
        </authorList>
    </citation>
    <scope>NUCLEOTIDE SEQUENCE [LARGE SCALE GENOMIC DNA]</scope>
    <source>
        <strain evidence="3">DSM 43816</strain>
    </source>
</reference>
<dbReference type="Proteomes" id="UP000198253">
    <property type="component" value="Chromosome I"/>
</dbReference>
<protein>
    <submittedName>
        <fullName evidence="2">NAD(P)H dehydrogenase (Quinone)</fullName>
    </submittedName>
</protein>
<gene>
    <name evidence="2" type="ORF">GA0070618_5664</name>
</gene>
<name>A0A1C4ZS06_MICEC</name>
<dbReference type="OrthoDB" id="5510591at2"/>
<dbReference type="EMBL" id="LT607413">
    <property type="protein sequence ID" value="SCF35554.1"/>
    <property type="molecule type" value="Genomic_DNA"/>
</dbReference>
<accession>A0A1C4ZS06</accession>
<dbReference type="InParanoid" id="A0A1C4ZS06"/>
<dbReference type="Gene3D" id="3.90.25.10">
    <property type="entry name" value="UDP-galactose 4-epimerase, domain 1"/>
    <property type="match status" value="1"/>
</dbReference>
<keyword evidence="3" id="KW-1185">Reference proteome</keyword>
<dbReference type="RefSeq" id="WP_088984311.1">
    <property type="nucleotide sequence ID" value="NZ_LT607413.1"/>
</dbReference>
<dbReference type="PANTHER" id="PTHR47129">
    <property type="entry name" value="QUINONE OXIDOREDUCTASE 2"/>
    <property type="match status" value="1"/>
</dbReference>
<dbReference type="SUPFAM" id="SSF51735">
    <property type="entry name" value="NAD(P)-binding Rossmann-fold domains"/>
    <property type="match status" value="1"/>
</dbReference>
<dbReference type="Pfam" id="PF13460">
    <property type="entry name" value="NAD_binding_10"/>
    <property type="match status" value="1"/>
</dbReference>
<sequence>MSPELLAVTAATGALGRLAVAQLLRRVPPERVVVVVRNPDRAADLGVEVRHGDYDDPESLVRAFTGVAQLLFVSSPELAPPRRVAQHRAVVDAAVRARVDGVVYTSFLPIEGLFEAHRSTEEALTASGLPCTLLRNPFYTEAFVDAAAGAEELVHATGGRGLNTATRADLAEAAAVALVDPGHRGRTYELTGPLWTYPQLARSLGVPARDGEVVGPMGWLHGLARAGMLEARTGDLRALLGREPVGIEAVVSTPTGRGTDRGQSTSVT</sequence>
<dbReference type="InterPro" id="IPR036291">
    <property type="entry name" value="NAD(P)-bd_dom_sf"/>
</dbReference>
<organism evidence="2 3">
    <name type="scientific">Micromonospora echinospora</name>
    <name type="common">Micromonospora purpurea</name>
    <dbReference type="NCBI Taxonomy" id="1877"/>
    <lineage>
        <taxon>Bacteria</taxon>
        <taxon>Bacillati</taxon>
        <taxon>Actinomycetota</taxon>
        <taxon>Actinomycetes</taxon>
        <taxon>Micromonosporales</taxon>
        <taxon>Micromonosporaceae</taxon>
        <taxon>Micromonospora</taxon>
    </lineage>
</organism>
<feature type="domain" description="NAD(P)-binding" evidence="1">
    <location>
        <begin position="11"/>
        <end position="181"/>
    </location>
</feature>
<dbReference type="AlphaFoldDB" id="A0A1C4ZS06"/>
<dbReference type="InterPro" id="IPR052718">
    <property type="entry name" value="NmrA-type_oxidoreductase"/>
</dbReference>
<evidence type="ECO:0000313" key="2">
    <source>
        <dbReference type="EMBL" id="SCF35554.1"/>
    </source>
</evidence>
<dbReference type="Gene3D" id="3.40.50.720">
    <property type="entry name" value="NAD(P)-binding Rossmann-like Domain"/>
    <property type="match status" value="1"/>
</dbReference>
<dbReference type="PANTHER" id="PTHR47129:SF1">
    <property type="entry name" value="NMRA-LIKE DOMAIN-CONTAINING PROTEIN"/>
    <property type="match status" value="1"/>
</dbReference>